<reference evidence="5" key="1">
    <citation type="submission" date="2017-09" db="EMBL/GenBank/DDBJ databases">
        <title>Depth-based differentiation of microbial function through sediment-hosted aquifers and enrichment of novel symbionts in the deep terrestrial subsurface.</title>
        <authorList>
            <person name="Probst A.J."/>
            <person name="Ladd B."/>
            <person name="Jarett J.K."/>
            <person name="Geller-Mcgrath D.E."/>
            <person name="Sieber C.M.K."/>
            <person name="Emerson J.B."/>
            <person name="Anantharaman K."/>
            <person name="Thomas B.C."/>
            <person name="Malmstrom R."/>
            <person name="Stieglmeier M."/>
            <person name="Klingl A."/>
            <person name="Woyke T."/>
            <person name="Ryan C.M."/>
            <person name="Banfield J.F."/>
        </authorList>
    </citation>
    <scope>NUCLEOTIDE SEQUENCE [LARGE SCALE GENOMIC DNA]</scope>
</reference>
<dbReference type="GO" id="GO:0005829">
    <property type="term" value="C:cytosol"/>
    <property type="evidence" value="ECO:0007669"/>
    <property type="project" value="TreeGrafter"/>
</dbReference>
<dbReference type="PROSITE" id="PS00101">
    <property type="entry name" value="HEXAPEP_TRANSFERASES"/>
    <property type="match status" value="1"/>
</dbReference>
<dbReference type="PANTHER" id="PTHR23416:SF23">
    <property type="entry name" value="ACETYLTRANSFERASE C18B11.09C-RELATED"/>
    <property type="match status" value="1"/>
</dbReference>
<dbReference type="Proteomes" id="UP000230108">
    <property type="component" value="Unassembled WGS sequence"/>
</dbReference>
<dbReference type="InterPro" id="IPR051159">
    <property type="entry name" value="Hexapeptide_acetyltransf"/>
</dbReference>
<dbReference type="AlphaFoldDB" id="A0A2M7QCC7"/>
<dbReference type="Pfam" id="PF00132">
    <property type="entry name" value="Hexapep"/>
    <property type="match status" value="1"/>
</dbReference>
<organism evidence="4 5">
    <name type="scientific">Candidatus Roizmanbacteria bacterium CG_4_10_14_0_8_um_filter_39_9</name>
    <dbReference type="NCBI Taxonomy" id="1974829"/>
    <lineage>
        <taxon>Bacteria</taxon>
        <taxon>Candidatus Roizmaniibacteriota</taxon>
    </lineage>
</organism>
<dbReference type="PANTHER" id="PTHR23416">
    <property type="entry name" value="SIALIC ACID SYNTHASE-RELATED"/>
    <property type="match status" value="1"/>
</dbReference>
<accession>A0A2M7QCC7</accession>
<dbReference type="InterPro" id="IPR001451">
    <property type="entry name" value="Hexapep"/>
</dbReference>
<dbReference type="InterPro" id="IPR018357">
    <property type="entry name" value="Hexapep_transf_CS"/>
</dbReference>
<evidence type="ECO:0000256" key="1">
    <source>
        <dbReference type="ARBA" id="ARBA00007274"/>
    </source>
</evidence>
<comment type="caution">
    <text evidence="4">The sequence shown here is derived from an EMBL/GenBank/DDBJ whole genome shotgun (WGS) entry which is preliminary data.</text>
</comment>
<evidence type="ECO:0000256" key="3">
    <source>
        <dbReference type="ARBA" id="ARBA00022737"/>
    </source>
</evidence>
<evidence type="ECO:0000313" key="5">
    <source>
        <dbReference type="Proteomes" id="UP000230108"/>
    </source>
</evidence>
<proteinExistence type="inferred from homology"/>
<keyword evidence="2 4" id="KW-0808">Transferase</keyword>
<name>A0A2M7QCC7_9BACT</name>
<evidence type="ECO:0000313" key="4">
    <source>
        <dbReference type="EMBL" id="PIY68520.1"/>
    </source>
</evidence>
<keyword evidence="3" id="KW-0677">Repeat</keyword>
<dbReference type="GO" id="GO:0008374">
    <property type="term" value="F:O-acyltransferase activity"/>
    <property type="evidence" value="ECO:0007669"/>
    <property type="project" value="TreeGrafter"/>
</dbReference>
<dbReference type="SUPFAM" id="SSF51161">
    <property type="entry name" value="Trimeric LpxA-like enzymes"/>
    <property type="match status" value="1"/>
</dbReference>
<sequence length="193" mass="21038">MGKQLSIDQAIHKIIIRFSNILLETQVFILHIIGHVPSHSFRWMCYAIAGIKMGKGSVIHTGARFFDPKNIIIGNDSIIGENAILDGREVLKIGSHVDIASAVMIYNSQHNIHSENFESESGTVIIEDYVFIGPRATILPGVTIGRGAVIAAGAVVTKNVDAFSIVGGVPATKIGERKNKNPHYVLGRTRLFR</sequence>
<dbReference type="InterPro" id="IPR011004">
    <property type="entry name" value="Trimer_LpxA-like_sf"/>
</dbReference>
<evidence type="ECO:0000256" key="2">
    <source>
        <dbReference type="ARBA" id="ARBA00022679"/>
    </source>
</evidence>
<dbReference type="Gene3D" id="2.160.10.10">
    <property type="entry name" value="Hexapeptide repeat proteins"/>
    <property type="match status" value="1"/>
</dbReference>
<protein>
    <submittedName>
        <fullName evidence="4">Acetyltransferase</fullName>
    </submittedName>
</protein>
<dbReference type="CDD" id="cd04647">
    <property type="entry name" value="LbH_MAT_like"/>
    <property type="match status" value="1"/>
</dbReference>
<gene>
    <name evidence="4" type="ORF">COY90_05570</name>
</gene>
<dbReference type="EMBL" id="PFLF01000117">
    <property type="protein sequence ID" value="PIY68520.1"/>
    <property type="molecule type" value="Genomic_DNA"/>
</dbReference>
<comment type="similarity">
    <text evidence="1">Belongs to the transferase hexapeptide repeat family.</text>
</comment>